<feature type="compositionally biased region" description="Basic and acidic residues" evidence="1">
    <location>
        <begin position="168"/>
        <end position="195"/>
    </location>
</feature>
<feature type="region of interest" description="Disordered" evidence="1">
    <location>
        <begin position="148"/>
        <end position="318"/>
    </location>
</feature>
<evidence type="ECO:0000256" key="2">
    <source>
        <dbReference type="SAM" id="SignalP"/>
    </source>
</evidence>
<dbReference type="Proteomes" id="UP001162060">
    <property type="component" value="Unassembled WGS sequence"/>
</dbReference>
<name>A0AAV1UQ47_9STRA</name>
<dbReference type="PROSITE" id="PS51257">
    <property type="entry name" value="PROKAR_LIPOPROTEIN"/>
    <property type="match status" value="1"/>
</dbReference>
<feature type="chain" id="PRO_5043729602" evidence="2">
    <location>
        <begin position="21"/>
        <end position="318"/>
    </location>
</feature>
<organism evidence="3 4">
    <name type="scientific">Peronospora matthiolae</name>
    <dbReference type="NCBI Taxonomy" id="2874970"/>
    <lineage>
        <taxon>Eukaryota</taxon>
        <taxon>Sar</taxon>
        <taxon>Stramenopiles</taxon>
        <taxon>Oomycota</taxon>
        <taxon>Peronosporomycetes</taxon>
        <taxon>Peronosporales</taxon>
        <taxon>Peronosporaceae</taxon>
        <taxon>Peronospora</taxon>
    </lineage>
</organism>
<comment type="caution">
    <text evidence="3">The sequence shown here is derived from an EMBL/GenBank/DDBJ whole genome shotgun (WGS) entry which is preliminary data.</text>
</comment>
<feature type="signal peptide" evidence="2">
    <location>
        <begin position="1"/>
        <end position="20"/>
    </location>
</feature>
<gene>
    <name evidence="3" type="ORF">PM001_LOCUS21312</name>
</gene>
<evidence type="ECO:0000313" key="4">
    <source>
        <dbReference type="Proteomes" id="UP001162060"/>
    </source>
</evidence>
<keyword evidence="2" id="KW-0732">Signal</keyword>
<dbReference type="AlphaFoldDB" id="A0AAV1UQ47"/>
<dbReference type="EMBL" id="CAKLBY020000223">
    <property type="protein sequence ID" value="CAK7936162.1"/>
    <property type="molecule type" value="Genomic_DNA"/>
</dbReference>
<proteinExistence type="predicted"/>
<accession>A0AAV1UQ47</accession>
<evidence type="ECO:0000256" key="1">
    <source>
        <dbReference type="SAM" id="MobiDB-lite"/>
    </source>
</evidence>
<evidence type="ECO:0000313" key="3">
    <source>
        <dbReference type="EMBL" id="CAK7936162.1"/>
    </source>
</evidence>
<feature type="compositionally biased region" description="Basic and acidic residues" evidence="1">
    <location>
        <begin position="236"/>
        <end position="245"/>
    </location>
</feature>
<protein>
    <submittedName>
        <fullName evidence="3">Uncharacterized protein</fullName>
    </submittedName>
</protein>
<sequence>MRLAYTAVATLAALLSCSDSVPTAGNLKAVPEHGLSLVAHKTHGDDYVAHAQRLLREAHAQDESHDSYLFEERGPPGGAVEAVAANAAHEVMSETKSVVDAVAGANAHVKDGAVQEKSWLMTKLAALKEWSKKITFFKWIINLFNRSHSNHNHGEKNVKVSPSAPPVEAEKVTEKEAEVVKKAKVEAESEKKVDDQGPPPPYPGPRAEGDVKANDKIKKNPTVATSESKVAPLPLKEADPTKKGPESLVTPRVVTVPKTEGEAARNVIPKESVTTADTRGVGPAKSQDASNPSKKTEGNAPVKTTGTVTDPGLGGGAV</sequence>
<reference evidence="3" key="1">
    <citation type="submission" date="2024-01" db="EMBL/GenBank/DDBJ databases">
        <authorList>
            <person name="Webb A."/>
        </authorList>
    </citation>
    <scope>NUCLEOTIDE SEQUENCE</scope>
    <source>
        <strain evidence="3">Pm1</strain>
    </source>
</reference>
<feature type="compositionally biased region" description="Basic and acidic residues" evidence="1">
    <location>
        <begin position="207"/>
        <end position="218"/>
    </location>
</feature>